<dbReference type="PANTHER" id="PTHR47197">
    <property type="entry name" value="PROTEIN NIRF"/>
    <property type="match status" value="1"/>
</dbReference>
<keyword evidence="4" id="KW-0040">ANK repeat</keyword>
<dbReference type="Proteomes" id="UP000325286">
    <property type="component" value="Chromosome"/>
</dbReference>
<evidence type="ECO:0000256" key="3">
    <source>
        <dbReference type="ARBA" id="ARBA00023004"/>
    </source>
</evidence>
<dbReference type="InterPro" id="IPR011964">
    <property type="entry name" value="YVTN_b-propeller_repeat"/>
</dbReference>
<evidence type="ECO:0000256" key="4">
    <source>
        <dbReference type="PROSITE-ProRule" id="PRU00023"/>
    </source>
</evidence>
<dbReference type="PROSITE" id="PS50088">
    <property type="entry name" value="ANK_REPEAT"/>
    <property type="match status" value="2"/>
</dbReference>
<evidence type="ECO:0000313" key="9">
    <source>
        <dbReference type="Proteomes" id="UP000325286"/>
    </source>
</evidence>
<dbReference type="InterPro" id="IPR036909">
    <property type="entry name" value="Cyt_c-like_dom_sf"/>
</dbReference>
<gene>
    <name evidence="8" type="ORF">UC8_18810</name>
</gene>
<dbReference type="InterPro" id="IPR002110">
    <property type="entry name" value="Ankyrin_rpt"/>
</dbReference>
<dbReference type="InterPro" id="IPR009056">
    <property type="entry name" value="Cyt_c-like_dom"/>
</dbReference>
<dbReference type="NCBIfam" id="TIGR02276">
    <property type="entry name" value="beta_rpt_yvtn"/>
    <property type="match status" value="1"/>
</dbReference>
<evidence type="ECO:0000259" key="7">
    <source>
        <dbReference type="PROSITE" id="PS51007"/>
    </source>
</evidence>
<dbReference type="KEGG" id="rul:UC8_18810"/>
<feature type="repeat" description="ANK" evidence="4">
    <location>
        <begin position="977"/>
        <end position="1009"/>
    </location>
</feature>
<organism evidence="8 9">
    <name type="scientific">Roseimaritima ulvae</name>
    <dbReference type="NCBI Taxonomy" id="980254"/>
    <lineage>
        <taxon>Bacteria</taxon>
        <taxon>Pseudomonadati</taxon>
        <taxon>Planctomycetota</taxon>
        <taxon>Planctomycetia</taxon>
        <taxon>Pirellulales</taxon>
        <taxon>Pirellulaceae</taxon>
        <taxon>Roseimaritima</taxon>
    </lineage>
</organism>
<dbReference type="SUPFAM" id="SSF48403">
    <property type="entry name" value="Ankyrin repeat"/>
    <property type="match status" value="1"/>
</dbReference>
<keyword evidence="9" id="KW-1185">Reference proteome</keyword>
<feature type="domain" description="Cytochrome c" evidence="7">
    <location>
        <begin position="458"/>
        <end position="604"/>
    </location>
</feature>
<dbReference type="SUPFAM" id="SSF50974">
    <property type="entry name" value="Nitrous oxide reductase, N-terminal domain"/>
    <property type="match status" value="1"/>
</dbReference>
<evidence type="ECO:0000313" key="8">
    <source>
        <dbReference type="EMBL" id="QEG39882.1"/>
    </source>
</evidence>
<keyword evidence="3 5" id="KW-0408">Iron</keyword>
<dbReference type="SUPFAM" id="SSF46626">
    <property type="entry name" value="Cytochrome c"/>
    <property type="match status" value="1"/>
</dbReference>
<dbReference type="PROSITE" id="PS51007">
    <property type="entry name" value="CYTC"/>
    <property type="match status" value="1"/>
</dbReference>
<reference evidence="8 9" key="1">
    <citation type="submission" date="2019-08" db="EMBL/GenBank/DDBJ databases">
        <title>Deep-cultivation of Planctomycetes and their phenomic and genomic characterization uncovers novel biology.</title>
        <authorList>
            <person name="Wiegand S."/>
            <person name="Jogler M."/>
            <person name="Boedeker C."/>
            <person name="Pinto D."/>
            <person name="Vollmers J."/>
            <person name="Rivas-Marin E."/>
            <person name="Kohn T."/>
            <person name="Peeters S.H."/>
            <person name="Heuer A."/>
            <person name="Rast P."/>
            <person name="Oberbeckmann S."/>
            <person name="Bunk B."/>
            <person name="Jeske O."/>
            <person name="Meyerdierks A."/>
            <person name="Storesund J.E."/>
            <person name="Kallscheuer N."/>
            <person name="Luecker S."/>
            <person name="Lage O.M."/>
            <person name="Pohl T."/>
            <person name="Merkel B.J."/>
            <person name="Hornburger P."/>
            <person name="Mueller R.-W."/>
            <person name="Bruemmer F."/>
            <person name="Labrenz M."/>
            <person name="Spormann A.M."/>
            <person name="Op den Camp H."/>
            <person name="Overmann J."/>
            <person name="Amann R."/>
            <person name="Jetten M.S.M."/>
            <person name="Mascher T."/>
            <person name="Medema M.H."/>
            <person name="Devos D.P."/>
            <person name="Kaster A.-K."/>
            <person name="Ovreas L."/>
            <person name="Rohde M."/>
            <person name="Galperin M.Y."/>
            <person name="Jogler C."/>
        </authorList>
    </citation>
    <scope>NUCLEOTIDE SEQUENCE [LARGE SCALE GENOMIC DNA]</scope>
    <source>
        <strain evidence="8 9">UC8</strain>
    </source>
</reference>
<dbReference type="EMBL" id="CP042914">
    <property type="protein sequence ID" value="QEG39882.1"/>
    <property type="molecule type" value="Genomic_DNA"/>
</dbReference>
<evidence type="ECO:0000256" key="5">
    <source>
        <dbReference type="PROSITE-ProRule" id="PRU00433"/>
    </source>
</evidence>
<dbReference type="InterPro" id="IPR036770">
    <property type="entry name" value="Ankyrin_rpt-contain_sf"/>
</dbReference>
<keyword evidence="2 5" id="KW-0479">Metal-binding</keyword>
<proteinExistence type="predicted"/>
<dbReference type="SMART" id="SM00248">
    <property type="entry name" value="ANK"/>
    <property type="match status" value="3"/>
</dbReference>
<dbReference type="PANTHER" id="PTHR47197:SF3">
    <property type="entry name" value="DIHYDRO-HEME D1 DEHYDROGENASE"/>
    <property type="match status" value="1"/>
</dbReference>
<dbReference type="Gene3D" id="1.25.40.20">
    <property type="entry name" value="Ankyrin repeat-containing domain"/>
    <property type="match status" value="1"/>
</dbReference>
<dbReference type="InterPro" id="IPR051200">
    <property type="entry name" value="Host-pathogen_enzymatic-act"/>
</dbReference>
<dbReference type="Pfam" id="PF12796">
    <property type="entry name" value="Ank_2"/>
    <property type="match status" value="1"/>
</dbReference>
<dbReference type="AlphaFoldDB" id="A0A5B9QPQ1"/>
<accession>A0A5B9QPQ1</accession>
<dbReference type="PROSITE" id="PS51257">
    <property type="entry name" value="PROKAR_LIPOPROTEIN"/>
    <property type="match status" value="1"/>
</dbReference>
<evidence type="ECO:0000256" key="6">
    <source>
        <dbReference type="SAM" id="MobiDB-lite"/>
    </source>
</evidence>
<protein>
    <submittedName>
        <fullName evidence="8">Ankyrin repeats (3 copies)</fullName>
    </submittedName>
</protein>
<sequence>MRGIAVVSVAVSFAAVLACVVYSEGRSFAKEDSKSASVAVAVADVPDVGYPTFLSPHSKPIVICQGNVFVANTPADTVDVIDVATRQVIARIPVGIDPVSLAVRPDQQELWVSNHISDSVSVIDTNSDSSTFLRVIATVQAIDEATKSTRFDEPVGIAFASNAKAYIALSSENTIAVVDVATHEVVKRLKIAAQDPRAISVQGNRLYVIPFESNNQTQLSGGRKPFDGDLVTFDAWEHSVLHNNVLSLGHVVDIVKHPEVPDRDLFVFDTDTDELIDTVDSLGTLLYGMAVDSEGTVFIAQTDARNDANGRSGTKKHGLAELENRAFLNRITRVQFASNEAQPSFFDLEPLPPLHPKPEDALATPFAIAVSPDDQVLVASAAASDKVFTLDAHNGDVLGSVDVGAVPRGIALENEADGSLSQAWVYNAVSNSVSLVDLRDTSNPSVVSTLDLFDPTHPTVKRGRMAFESASASTTATFSCASCHPDGHTDQLLWVLKTPIVSGGDQIMPRSTMPIRGLRDTAPFHWDGVPGDPYGGNNSASIHGSVPPNSDAHDPTSSTRHLIDGGIAGTMSLVGDKQMNDEGKAGALTSAQRDDMATFLLSVPYPPSQRRAYTNVVSQRALDGFKLFHIDGDHDEKLRPNVCGNCHRMPFLVSTNTPGTGMDAPTWRGAYDRFLILPQGRLNIIEFDFYRRVAEQGQDERSIWQFSWAGRSRFDPVWEMVLEGSTGFSGSFARQVTLNQNTVNDPVSIDLLNALELASREQAVVLDGQAVLIGKDSPQPISLSYDGTHYVSRQKPNMVFSRDELIEGAAQGKFVGTFTARHGVRADVEHPQPALWTRGPIEQQRGRQQFPILYQGSHRMVISGRHIQPDANVIVDGRRVPATLQIEDEQLEIHFPTLPKEGMHLLQVQNTAGMFSNDFIFHVVADADAAVALQTEIDEPHIGLQGLVADAIADNDLARLERLIDRGADLNDRQTETGSTPLVTAALHGNLPIARYLIQQGADVDATNRDGNAPLHIAAFLCHTEVVKLLLQHGASTETRSNRGEQPMDVVSSPWNESLEDVYRFVGNLVDIEIDLQRMQQDRPMIAELLRDHQQATSTDR</sequence>
<dbReference type="OrthoDB" id="9805202at2"/>
<dbReference type="GO" id="GO:0009055">
    <property type="term" value="F:electron transfer activity"/>
    <property type="evidence" value="ECO:0007669"/>
    <property type="project" value="InterPro"/>
</dbReference>
<evidence type="ECO:0000256" key="2">
    <source>
        <dbReference type="ARBA" id="ARBA00022723"/>
    </source>
</evidence>
<feature type="region of interest" description="Disordered" evidence="6">
    <location>
        <begin position="528"/>
        <end position="558"/>
    </location>
</feature>
<dbReference type="PROSITE" id="PS50297">
    <property type="entry name" value="ANK_REP_REGION"/>
    <property type="match status" value="2"/>
</dbReference>
<dbReference type="InterPro" id="IPR011045">
    <property type="entry name" value="N2O_reductase_N"/>
</dbReference>
<dbReference type="GO" id="GO:0020037">
    <property type="term" value="F:heme binding"/>
    <property type="evidence" value="ECO:0007669"/>
    <property type="project" value="InterPro"/>
</dbReference>
<feature type="repeat" description="ANK" evidence="4">
    <location>
        <begin position="1010"/>
        <end position="1042"/>
    </location>
</feature>
<name>A0A5B9QPQ1_9BACT</name>
<evidence type="ECO:0000256" key="1">
    <source>
        <dbReference type="ARBA" id="ARBA00022617"/>
    </source>
</evidence>
<dbReference type="GO" id="GO:0046872">
    <property type="term" value="F:metal ion binding"/>
    <property type="evidence" value="ECO:0007669"/>
    <property type="project" value="UniProtKB-KW"/>
</dbReference>
<dbReference type="Gene3D" id="1.10.760.10">
    <property type="entry name" value="Cytochrome c-like domain"/>
    <property type="match status" value="1"/>
</dbReference>
<dbReference type="Gene3D" id="2.130.10.10">
    <property type="entry name" value="YVTN repeat-like/Quinoprotein amine dehydrogenase"/>
    <property type="match status" value="2"/>
</dbReference>
<dbReference type="InterPro" id="IPR015943">
    <property type="entry name" value="WD40/YVTN_repeat-like_dom_sf"/>
</dbReference>
<keyword evidence="1 5" id="KW-0349">Heme</keyword>